<evidence type="ECO:0000256" key="1">
    <source>
        <dbReference type="SAM" id="Phobius"/>
    </source>
</evidence>
<keyword evidence="1" id="KW-0472">Membrane</keyword>
<evidence type="ECO:0000313" key="3">
    <source>
        <dbReference type="EMBL" id="SVA63593.1"/>
    </source>
</evidence>
<dbReference type="InterPro" id="IPR027954">
    <property type="entry name" value="Transcobalamin-like_C"/>
</dbReference>
<protein>
    <recommendedName>
        <fullName evidence="2">Transcobalamin-like C-terminal domain-containing protein</fullName>
    </recommendedName>
</protein>
<organism evidence="3">
    <name type="scientific">marine metagenome</name>
    <dbReference type="NCBI Taxonomy" id="408172"/>
    <lineage>
        <taxon>unclassified sequences</taxon>
        <taxon>metagenomes</taxon>
        <taxon>ecological metagenomes</taxon>
    </lineage>
</organism>
<sequence>MNENTVQIAVALVLVNLVAWGGFVALEDEPEIIYKYREPIAESANVTVIIDFGNLSDKSVTFFATTFNNTNQTSVSFENITVKNDTSAYAATILASQVGGFSVDVTWYSFGPFIHTIDTVSDDGYYWALYHNGKYAPVGASDLQLQDNDIILWKIDVANW</sequence>
<feature type="domain" description="Transcobalamin-like C-terminal" evidence="2">
    <location>
        <begin position="108"/>
        <end position="155"/>
    </location>
</feature>
<dbReference type="EMBL" id="UINC01015023">
    <property type="protein sequence ID" value="SVA63593.1"/>
    <property type="molecule type" value="Genomic_DNA"/>
</dbReference>
<keyword evidence="1" id="KW-1133">Transmembrane helix</keyword>
<keyword evidence="1" id="KW-0812">Transmembrane</keyword>
<accession>A0A381XH37</accession>
<feature type="transmembrane region" description="Helical" evidence="1">
    <location>
        <begin position="6"/>
        <end position="26"/>
    </location>
</feature>
<dbReference type="AlphaFoldDB" id="A0A381XH37"/>
<name>A0A381XH37_9ZZZZ</name>
<dbReference type="Pfam" id="PF14478">
    <property type="entry name" value="DUF4430"/>
    <property type="match status" value="1"/>
</dbReference>
<evidence type="ECO:0000259" key="2">
    <source>
        <dbReference type="Pfam" id="PF14478"/>
    </source>
</evidence>
<proteinExistence type="predicted"/>
<dbReference type="Gene3D" id="2.170.130.30">
    <property type="match status" value="1"/>
</dbReference>
<gene>
    <name evidence="3" type="ORF">METZ01_LOCUS116447</name>
</gene>
<reference evidence="3" key="1">
    <citation type="submission" date="2018-05" db="EMBL/GenBank/DDBJ databases">
        <authorList>
            <person name="Lanie J.A."/>
            <person name="Ng W.-L."/>
            <person name="Kazmierczak K.M."/>
            <person name="Andrzejewski T.M."/>
            <person name="Davidsen T.M."/>
            <person name="Wayne K.J."/>
            <person name="Tettelin H."/>
            <person name="Glass J.I."/>
            <person name="Rusch D."/>
            <person name="Podicherti R."/>
            <person name="Tsui H.-C.T."/>
            <person name="Winkler M.E."/>
        </authorList>
    </citation>
    <scope>NUCLEOTIDE SEQUENCE</scope>
</reference>